<protein>
    <submittedName>
        <fullName evidence="10">Transcription factor Hox11/13c</fullName>
    </submittedName>
</protein>
<evidence type="ECO:0000256" key="6">
    <source>
        <dbReference type="PROSITE-ProRule" id="PRU00108"/>
    </source>
</evidence>
<dbReference type="Gene3D" id="1.10.10.60">
    <property type="entry name" value="Homeodomain-like"/>
    <property type="match status" value="1"/>
</dbReference>
<dbReference type="InterPro" id="IPR017970">
    <property type="entry name" value="Homeobox_CS"/>
</dbReference>
<evidence type="ECO:0000256" key="1">
    <source>
        <dbReference type="ARBA" id="ARBA00004123"/>
    </source>
</evidence>
<dbReference type="PROSITE" id="PS50071">
    <property type="entry name" value="HOMEOBOX_2"/>
    <property type="match status" value="1"/>
</dbReference>
<dbReference type="EMBL" id="AY436760">
    <property type="protein sequence ID" value="AAR07641.1"/>
    <property type="molecule type" value="mRNA"/>
</dbReference>
<dbReference type="InterPro" id="IPR009057">
    <property type="entry name" value="Homeodomain-like_sf"/>
</dbReference>
<dbReference type="SUPFAM" id="SSF46689">
    <property type="entry name" value="Homeodomain-like"/>
    <property type="match status" value="1"/>
</dbReference>
<evidence type="ECO:0000256" key="2">
    <source>
        <dbReference type="ARBA" id="ARBA00006317"/>
    </source>
</evidence>
<dbReference type="InterPro" id="IPR046333">
    <property type="entry name" value="HXA10/ABDB-like"/>
</dbReference>
<dbReference type="InterPro" id="IPR001356">
    <property type="entry name" value="HD"/>
</dbReference>
<evidence type="ECO:0000259" key="9">
    <source>
        <dbReference type="PROSITE" id="PS50071"/>
    </source>
</evidence>
<evidence type="ECO:0000313" key="10">
    <source>
        <dbReference type="EMBL" id="AAR07641.1"/>
    </source>
</evidence>
<dbReference type="PROSITE" id="PS00027">
    <property type="entry name" value="HOMEOBOX_1"/>
    <property type="match status" value="1"/>
</dbReference>
<keyword evidence="5 6" id="KW-0539">Nucleus</keyword>
<feature type="region of interest" description="Disordered" evidence="8">
    <location>
        <begin position="211"/>
        <end position="268"/>
    </location>
</feature>
<comment type="similarity">
    <text evidence="2">Belongs to the Abd-B homeobox family.</text>
</comment>
<keyword evidence="3 6" id="KW-0238">DNA-binding</keyword>
<comment type="subcellular location">
    <subcellularLocation>
        <location evidence="1 6 7">Nucleus</location>
    </subcellularLocation>
</comment>
<keyword evidence="4 6" id="KW-0371">Homeobox</keyword>
<evidence type="ECO:0000256" key="8">
    <source>
        <dbReference type="SAM" id="MobiDB-lite"/>
    </source>
</evidence>
<sequence>MQWGSGKDWSVTAANTDTLAQCFTARPSAMTSMFNRSDNGGLMSSQSGSDQHTSFHCRYPYYNNLDAAAVSAATGGHSEEMSTWTPLDFAQSRQFANSFNHHHHPAMLNTSPTAAQQQYMSSTGYQLQHNPGYPMNMTGPPSCGWLTTFTTTPRRTKRRPYSKLQIFELEKEFQQNMYLTRDRRTRLAQTLNLTERQVKIWFQNRRMKLKKMTEREHSEQEVLHQQQQQQQQQQPQSQGQSQQQHSATTQQTTTSPRQQTQTTQTVVA</sequence>
<dbReference type="GO" id="GO:0000981">
    <property type="term" value="F:DNA-binding transcription factor activity, RNA polymerase II-specific"/>
    <property type="evidence" value="ECO:0007669"/>
    <property type="project" value="InterPro"/>
</dbReference>
<name>Q6T4Q7_PTYFL</name>
<accession>Q6T4Q7</accession>
<feature type="domain" description="Homeobox" evidence="9">
    <location>
        <begin position="152"/>
        <end position="212"/>
    </location>
</feature>
<evidence type="ECO:0000256" key="4">
    <source>
        <dbReference type="ARBA" id="ARBA00023155"/>
    </source>
</evidence>
<dbReference type="PANTHER" id="PTHR45874">
    <property type="entry name" value="HOMEOBOX PROTEIN ABDOMINAL-B"/>
    <property type="match status" value="1"/>
</dbReference>
<dbReference type="PANTHER" id="PTHR45874:SF8">
    <property type="entry name" value="PROTEIN CBG23031"/>
    <property type="match status" value="1"/>
</dbReference>
<feature type="compositionally biased region" description="Basic and acidic residues" evidence="8">
    <location>
        <begin position="211"/>
        <end position="222"/>
    </location>
</feature>
<dbReference type="CDD" id="cd00086">
    <property type="entry name" value="homeodomain"/>
    <property type="match status" value="1"/>
</dbReference>
<dbReference type="PRINTS" id="PR00024">
    <property type="entry name" value="HOMEOBOX"/>
</dbReference>
<organism evidence="10">
    <name type="scientific">Ptychodera flava</name>
    <name type="common">Acorn worm</name>
    <dbReference type="NCBI Taxonomy" id="63121"/>
    <lineage>
        <taxon>Eukaryota</taxon>
        <taxon>Metazoa</taxon>
        <taxon>Hemichordata</taxon>
        <taxon>Enteropneusta</taxon>
        <taxon>Ptychoderidae</taxon>
        <taxon>Ptychodera</taxon>
    </lineage>
</organism>
<evidence type="ECO:0000256" key="5">
    <source>
        <dbReference type="ARBA" id="ARBA00023242"/>
    </source>
</evidence>
<dbReference type="InterPro" id="IPR020479">
    <property type="entry name" value="HD_metazoa"/>
</dbReference>
<dbReference type="Pfam" id="PF00046">
    <property type="entry name" value="Homeodomain"/>
    <property type="match status" value="1"/>
</dbReference>
<proteinExistence type="evidence at transcript level"/>
<feature type="DNA-binding region" description="Homeobox" evidence="6">
    <location>
        <begin position="154"/>
        <end position="213"/>
    </location>
</feature>
<dbReference type="GO" id="GO:0003677">
    <property type="term" value="F:DNA binding"/>
    <property type="evidence" value="ECO:0007669"/>
    <property type="project" value="UniProtKB-UniRule"/>
</dbReference>
<dbReference type="AlphaFoldDB" id="Q6T4Q7"/>
<reference evidence="10" key="1">
    <citation type="journal article" date="2004" name="Mol. Phylogenet. Evol.">
        <title>Isolation of Hox and Parahox genes in the hemichordate Ptychodera flava and the evolution of deuterostome Hox genes.</title>
        <authorList>
            <person name="Peterson K.J."/>
        </authorList>
    </citation>
    <scope>NUCLEOTIDE SEQUENCE</scope>
</reference>
<evidence type="ECO:0000256" key="7">
    <source>
        <dbReference type="RuleBase" id="RU000682"/>
    </source>
</evidence>
<evidence type="ECO:0000256" key="3">
    <source>
        <dbReference type="ARBA" id="ARBA00023125"/>
    </source>
</evidence>
<dbReference type="GO" id="GO:0005634">
    <property type="term" value="C:nucleus"/>
    <property type="evidence" value="ECO:0007669"/>
    <property type="project" value="UniProtKB-SubCell"/>
</dbReference>
<feature type="compositionally biased region" description="Low complexity" evidence="8">
    <location>
        <begin position="225"/>
        <end position="268"/>
    </location>
</feature>
<dbReference type="SMART" id="SM00389">
    <property type="entry name" value="HOX"/>
    <property type="match status" value="1"/>
</dbReference>